<proteinExistence type="predicted"/>
<keyword evidence="3" id="KW-1185">Reference proteome</keyword>
<sequence length="186" mass="20617">MAFSHLHVVVFVLALICSHGLVEAGRAELVHQCNYPVWCAVVVGFEPNDTTPLGLRPLVNWTPQPAGQVIVDEYATHPPDTGVAIMCTREPKAMKPLVTQLEYTWRPDQQKTYFDVSNVEGAPFVENGFRMVLNDKVKPLNASCFGAYCAPGDQHCAEVYDKSDDDFRGMRACSHEVMTRLTLCSG</sequence>
<dbReference type="PANTHER" id="PTHR36195:SF6">
    <property type="entry name" value="SECRETED THAUMATIN-LIKE PROTEIN CALA"/>
    <property type="match status" value="1"/>
</dbReference>
<dbReference type="AlphaFoldDB" id="A0A072PGG3"/>
<dbReference type="OrthoDB" id="5144514at2759"/>
<name>A0A072PGG3_9EURO</name>
<dbReference type="RefSeq" id="XP_013261799.1">
    <property type="nucleotide sequence ID" value="XM_013406345.1"/>
</dbReference>
<evidence type="ECO:0008006" key="4">
    <source>
        <dbReference type="Google" id="ProtNLM"/>
    </source>
</evidence>
<dbReference type="HOGENOM" id="CLU_1441076_0_0_1"/>
<dbReference type="EMBL" id="AMGV01000003">
    <property type="protein sequence ID" value="KEF59209.1"/>
    <property type="molecule type" value="Genomic_DNA"/>
</dbReference>
<dbReference type="InterPro" id="IPR006771">
    <property type="entry name" value="CetA-like"/>
</dbReference>
<organism evidence="2 3">
    <name type="scientific">Exophiala aquamarina CBS 119918</name>
    <dbReference type="NCBI Taxonomy" id="1182545"/>
    <lineage>
        <taxon>Eukaryota</taxon>
        <taxon>Fungi</taxon>
        <taxon>Dikarya</taxon>
        <taxon>Ascomycota</taxon>
        <taxon>Pezizomycotina</taxon>
        <taxon>Eurotiomycetes</taxon>
        <taxon>Chaetothyriomycetidae</taxon>
        <taxon>Chaetothyriales</taxon>
        <taxon>Herpotrichiellaceae</taxon>
        <taxon>Exophiala</taxon>
    </lineage>
</organism>
<evidence type="ECO:0000313" key="3">
    <source>
        <dbReference type="Proteomes" id="UP000027920"/>
    </source>
</evidence>
<reference evidence="2 3" key="1">
    <citation type="submission" date="2013-03" db="EMBL/GenBank/DDBJ databases">
        <title>The Genome Sequence of Exophiala aquamarina CBS 119918.</title>
        <authorList>
            <consortium name="The Broad Institute Genomics Platform"/>
            <person name="Cuomo C."/>
            <person name="de Hoog S."/>
            <person name="Gorbushina A."/>
            <person name="Walker B."/>
            <person name="Young S.K."/>
            <person name="Zeng Q."/>
            <person name="Gargeya S."/>
            <person name="Fitzgerald M."/>
            <person name="Haas B."/>
            <person name="Abouelleil A."/>
            <person name="Allen A.W."/>
            <person name="Alvarado L."/>
            <person name="Arachchi H.M."/>
            <person name="Berlin A.M."/>
            <person name="Chapman S.B."/>
            <person name="Gainer-Dewar J."/>
            <person name="Goldberg J."/>
            <person name="Griggs A."/>
            <person name="Gujja S."/>
            <person name="Hansen M."/>
            <person name="Howarth C."/>
            <person name="Imamovic A."/>
            <person name="Ireland A."/>
            <person name="Larimer J."/>
            <person name="McCowan C."/>
            <person name="Murphy C."/>
            <person name="Pearson M."/>
            <person name="Poon T.W."/>
            <person name="Priest M."/>
            <person name="Roberts A."/>
            <person name="Saif S."/>
            <person name="Shea T."/>
            <person name="Sisk P."/>
            <person name="Sykes S."/>
            <person name="Wortman J."/>
            <person name="Nusbaum C."/>
            <person name="Birren B."/>
        </authorList>
    </citation>
    <scope>NUCLEOTIDE SEQUENCE [LARGE SCALE GENOMIC DNA]</scope>
    <source>
        <strain evidence="2 3">CBS 119918</strain>
    </source>
</reference>
<protein>
    <recommendedName>
        <fullName evidence="4">Ig-like domain-containing protein</fullName>
    </recommendedName>
</protein>
<evidence type="ECO:0000256" key="1">
    <source>
        <dbReference type="SAM" id="SignalP"/>
    </source>
</evidence>
<comment type="caution">
    <text evidence="2">The sequence shown here is derived from an EMBL/GenBank/DDBJ whole genome shotgun (WGS) entry which is preliminary data.</text>
</comment>
<dbReference type="InterPro" id="IPR037176">
    <property type="entry name" value="Osmotin/thaumatin-like_sf"/>
</dbReference>
<dbReference type="VEuPathDB" id="FungiDB:A1O9_04053"/>
<dbReference type="Pfam" id="PF04681">
    <property type="entry name" value="Bys1"/>
    <property type="match status" value="1"/>
</dbReference>
<gene>
    <name evidence="2" type="ORF">A1O9_04053</name>
</gene>
<evidence type="ECO:0000313" key="2">
    <source>
        <dbReference type="EMBL" id="KEF59209.1"/>
    </source>
</evidence>
<dbReference type="GeneID" id="25278986"/>
<accession>A0A072PGG3</accession>
<dbReference type="SUPFAM" id="SSF49870">
    <property type="entry name" value="Osmotin, thaumatin-like protein"/>
    <property type="match status" value="1"/>
</dbReference>
<dbReference type="Proteomes" id="UP000027920">
    <property type="component" value="Unassembled WGS sequence"/>
</dbReference>
<feature type="signal peptide" evidence="1">
    <location>
        <begin position="1"/>
        <end position="24"/>
    </location>
</feature>
<dbReference type="PANTHER" id="PTHR36195">
    <property type="entry name" value="DOMAIN PROTEIN, PUTATIVE (AFU_ORTHOLOGUE AFUA_5G01990)-RELATED-RELATED"/>
    <property type="match status" value="1"/>
</dbReference>
<feature type="chain" id="PRO_5001683470" description="Ig-like domain-containing protein" evidence="1">
    <location>
        <begin position="25"/>
        <end position="186"/>
    </location>
</feature>
<keyword evidence="1" id="KW-0732">Signal</keyword>